<feature type="domain" description="Type I restriction modification DNA specificity" evidence="4">
    <location>
        <begin position="230"/>
        <end position="404"/>
    </location>
</feature>
<dbReference type="RefSeq" id="WP_078927929.1">
    <property type="nucleotide sequence ID" value="NZ_FUXX01000003.1"/>
</dbReference>
<dbReference type="InterPro" id="IPR000055">
    <property type="entry name" value="Restrct_endonuc_typeI_TRD"/>
</dbReference>
<dbReference type="InterPro" id="IPR051212">
    <property type="entry name" value="Type-I_RE_S_subunit"/>
</dbReference>
<keyword evidence="3" id="KW-0238">DNA-binding</keyword>
<dbReference type="GO" id="GO:0003677">
    <property type="term" value="F:DNA binding"/>
    <property type="evidence" value="ECO:0007669"/>
    <property type="project" value="UniProtKB-KW"/>
</dbReference>
<accession>A0A1T4UZ35</accession>
<dbReference type="EMBL" id="FUXX01000003">
    <property type="protein sequence ID" value="SKA57999.1"/>
    <property type="molecule type" value="Genomic_DNA"/>
</dbReference>
<dbReference type="CDD" id="cd17268">
    <property type="entry name" value="RMtype1_S_Ara36733I_TRD1-CR1_like"/>
    <property type="match status" value="1"/>
</dbReference>
<sequence length="420" mass="48493">MMKNSKVPLAKDSSKKLIQLKKIKEICEIVTDYTAAGSFADIAKNVKYISDETKGFAQLIRTTDIKNNFSKSNKFIYVDKHAYDYLWRVNLNKEGLILPNVGNCGEIYYVSPGIFPSKYNVLGPNSIFVRSETVDNRFLFHLFQTNKFQKQLSKITTKTGHSKFNKTNFKELVIPLPCIDVQHELVGKLDKFEKITKDLISELTEELNARRKQYLYYLNRYFDEQTDNLVKLDDIGNLKRGKRFVHADAVECGVPCIHYGELYTYYGIHAKAVKSHIREDLRNNMRYAHKGDVIIVGAGENNQDIGVGVSWEGNEDVAVHDACYTLTHNQNSRYISYYLRTHMYHEQIKRYISSGKICSISAEGIGKSLIPIPSLKKQDEIVSVLDKLEVLSKSLLERISEEINARRMQFEYYRNRVLDF</sequence>
<comment type="similarity">
    <text evidence="1">Belongs to the type-I restriction system S methylase family.</text>
</comment>
<keyword evidence="2" id="KW-0680">Restriction system</keyword>
<evidence type="ECO:0000256" key="3">
    <source>
        <dbReference type="ARBA" id="ARBA00023125"/>
    </source>
</evidence>
<evidence type="ECO:0000259" key="4">
    <source>
        <dbReference type="Pfam" id="PF01420"/>
    </source>
</evidence>
<dbReference type="Gene3D" id="3.90.220.20">
    <property type="entry name" value="DNA methylase specificity domains"/>
    <property type="match status" value="2"/>
</dbReference>
<organism evidence="5 6">
    <name type="scientific">Succinivibrio dextrinosolvens DSM 3072</name>
    <dbReference type="NCBI Taxonomy" id="1123324"/>
    <lineage>
        <taxon>Bacteria</taxon>
        <taxon>Pseudomonadati</taxon>
        <taxon>Pseudomonadota</taxon>
        <taxon>Gammaproteobacteria</taxon>
        <taxon>Aeromonadales</taxon>
        <taxon>Succinivibrionaceae</taxon>
        <taxon>Succinivibrio</taxon>
    </lineage>
</organism>
<gene>
    <name evidence="5" type="ORF">SAMN02745213_00311</name>
</gene>
<dbReference type="Proteomes" id="UP000242432">
    <property type="component" value="Unassembled WGS sequence"/>
</dbReference>
<name>A0A1T4UZ35_9GAMM</name>
<dbReference type="GO" id="GO:0009307">
    <property type="term" value="P:DNA restriction-modification system"/>
    <property type="evidence" value="ECO:0007669"/>
    <property type="project" value="UniProtKB-KW"/>
</dbReference>
<dbReference type="PANTHER" id="PTHR43140:SF1">
    <property type="entry name" value="TYPE I RESTRICTION ENZYME ECOKI SPECIFICITY SUBUNIT"/>
    <property type="match status" value="1"/>
</dbReference>
<evidence type="ECO:0000256" key="1">
    <source>
        <dbReference type="ARBA" id="ARBA00010923"/>
    </source>
</evidence>
<reference evidence="6" key="1">
    <citation type="submission" date="2017-02" db="EMBL/GenBank/DDBJ databases">
        <authorList>
            <person name="Varghese N."/>
            <person name="Submissions S."/>
        </authorList>
    </citation>
    <scope>NUCLEOTIDE SEQUENCE [LARGE SCALE GENOMIC DNA]</scope>
    <source>
        <strain evidence="6">DSM 3072</strain>
    </source>
</reference>
<dbReference type="PANTHER" id="PTHR43140">
    <property type="entry name" value="TYPE-1 RESTRICTION ENZYME ECOKI SPECIFICITY PROTEIN"/>
    <property type="match status" value="1"/>
</dbReference>
<feature type="domain" description="Type I restriction modification DNA specificity" evidence="4">
    <location>
        <begin position="19"/>
        <end position="208"/>
    </location>
</feature>
<dbReference type="SUPFAM" id="SSF116734">
    <property type="entry name" value="DNA methylase specificity domain"/>
    <property type="match status" value="2"/>
</dbReference>
<evidence type="ECO:0000256" key="2">
    <source>
        <dbReference type="ARBA" id="ARBA00022747"/>
    </source>
</evidence>
<protein>
    <submittedName>
        <fullName evidence="5">Type I restriction enzyme, S subunit</fullName>
    </submittedName>
</protein>
<keyword evidence="6" id="KW-1185">Reference proteome</keyword>
<proteinExistence type="inferred from homology"/>
<dbReference type="Pfam" id="PF01420">
    <property type="entry name" value="Methylase_S"/>
    <property type="match status" value="2"/>
</dbReference>
<dbReference type="AlphaFoldDB" id="A0A1T4UZ35"/>
<dbReference type="InterPro" id="IPR044946">
    <property type="entry name" value="Restrct_endonuc_typeI_TRD_sf"/>
</dbReference>
<evidence type="ECO:0000313" key="5">
    <source>
        <dbReference type="EMBL" id="SKA57999.1"/>
    </source>
</evidence>
<evidence type="ECO:0000313" key="6">
    <source>
        <dbReference type="Proteomes" id="UP000242432"/>
    </source>
</evidence>